<sequence>MELITGINRVMAYTEQHLKEDLDCAKFAQLSGCSYADFQRVFSLLNHMSYLEYVKARRLSQAAVEIIHSRKRILDIALEYGYESADVFAAAFRRAFGCSPSQARKQNLQLPLFLPRSFAITVHGNTEMKYEIKRKAGMHLSGYSVISTQNVNRSIKFWSDVKADGTLQRMMQEAATAVSYGLCFGYDKYGNNRYMIAVEGMLSEEYEAFALPAADWMIFQNTGPIAEGLPALWKTIYAEVLPASGYDRNESMPTVELYGEGSCEAKDYHMEIWIPIIRR</sequence>
<evidence type="ECO:0000256" key="3">
    <source>
        <dbReference type="ARBA" id="ARBA00023163"/>
    </source>
</evidence>
<dbReference type="PRINTS" id="PR00032">
    <property type="entry name" value="HTHARAC"/>
</dbReference>
<protein>
    <submittedName>
        <fullName evidence="5">AraC family transcriptional regulator</fullName>
    </submittedName>
</protein>
<dbReference type="Pfam" id="PF12833">
    <property type="entry name" value="HTH_18"/>
    <property type="match status" value="1"/>
</dbReference>
<dbReference type="InterPro" id="IPR029442">
    <property type="entry name" value="GyrI-like"/>
</dbReference>
<dbReference type="PROSITE" id="PS00041">
    <property type="entry name" value="HTH_ARAC_FAMILY_1"/>
    <property type="match status" value="1"/>
</dbReference>
<feature type="domain" description="HTH araC/xylS-type" evidence="4">
    <location>
        <begin position="8"/>
        <end position="106"/>
    </location>
</feature>
<dbReference type="InterPro" id="IPR009057">
    <property type="entry name" value="Homeodomain-like_sf"/>
</dbReference>
<dbReference type="InterPro" id="IPR011256">
    <property type="entry name" value="Reg_factor_effector_dom_sf"/>
</dbReference>
<evidence type="ECO:0000256" key="1">
    <source>
        <dbReference type="ARBA" id="ARBA00023015"/>
    </source>
</evidence>
<dbReference type="InterPro" id="IPR020449">
    <property type="entry name" value="Tscrpt_reg_AraC-type_HTH"/>
</dbReference>
<comment type="caution">
    <text evidence="5">The sequence shown here is derived from an EMBL/GenBank/DDBJ whole genome shotgun (WGS) entry which is preliminary data.</text>
</comment>
<keyword evidence="3" id="KW-0804">Transcription</keyword>
<evidence type="ECO:0000313" key="5">
    <source>
        <dbReference type="EMBL" id="KGJ54792.1"/>
    </source>
</evidence>
<reference evidence="5 6" key="1">
    <citation type="submission" date="2014-08" db="EMBL/GenBank/DDBJ databases">
        <title>Clostridium innocuum, an unnegligible vancomycin-resistant pathogen causing extra-intestinal infections.</title>
        <authorList>
            <person name="Feng Y."/>
            <person name="Chiu C.-H."/>
        </authorList>
    </citation>
    <scope>NUCLEOTIDE SEQUENCE [LARGE SCALE GENOMIC DNA]</scope>
    <source>
        <strain evidence="5 6">AN88</strain>
    </source>
</reference>
<dbReference type="PROSITE" id="PS01124">
    <property type="entry name" value="HTH_ARAC_FAMILY_2"/>
    <property type="match status" value="1"/>
</dbReference>
<keyword evidence="1" id="KW-0805">Transcription regulation</keyword>
<evidence type="ECO:0000313" key="6">
    <source>
        <dbReference type="Proteomes" id="UP000030008"/>
    </source>
</evidence>
<dbReference type="InterPro" id="IPR018062">
    <property type="entry name" value="HTH_AraC-typ_CS"/>
</dbReference>
<proteinExistence type="predicted"/>
<dbReference type="Gene3D" id="3.20.80.10">
    <property type="entry name" value="Regulatory factor, effector binding domain"/>
    <property type="match status" value="1"/>
</dbReference>
<dbReference type="Proteomes" id="UP000030008">
    <property type="component" value="Unassembled WGS sequence"/>
</dbReference>
<dbReference type="InterPro" id="IPR050959">
    <property type="entry name" value="MarA-like"/>
</dbReference>
<dbReference type="PANTHER" id="PTHR47504:SF5">
    <property type="entry name" value="RIGHT ORIGIN-BINDING PROTEIN"/>
    <property type="match status" value="1"/>
</dbReference>
<dbReference type="SUPFAM" id="SSF55136">
    <property type="entry name" value="Probable bacterial effector-binding domain"/>
    <property type="match status" value="1"/>
</dbReference>
<dbReference type="Gene3D" id="1.10.10.60">
    <property type="entry name" value="Homeodomain-like"/>
    <property type="match status" value="2"/>
</dbReference>
<dbReference type="RefSeq" id="WP_044903773.1">
    <property type="nucleotide sequence ID" value="NZ_JQIF01000009.1"/>
</dbReference>
<dbReference type="EMBL" id="JQIF01000009">
    <property type="protein sequence ID" value="KGJ54792.1"/>
    <property type="molecule type" value="Genomic_DNA"/>
</dbReference>
<dbReference type="InterPro" id="IPR010499">
    <property type="entry name" value="AraC_E-bd"/>
</dbReference>
<gene>
    <name evidence="5" type="ORF">CIAN88_02265</name>
</gene>
<dbReference type="SMART" id="SM00342">
    <property type="entry name" value="HTH_ARAC"/>
    <property type="match status" value="1"/>
</dbReference>
<evidence type="ECO:0000256" key="2">
    <source>
        <dbReference type="ARBA" id="ARBA00023125"/>
    </source>
</evidence>
<keyword evidence="2" id="KW-0238">DNA-binding</keyword>
<evidence type="ECO:0000259" key="4">
    <source>
        <dbReference type="PROSITE" id="PS01124"/>
    </source>
</evidence>
<dbReference type="GO" id="GO:0003700">
    <property type="term" value="F:DNA-binding transcription factor activity"/>
    <property type="evidence" value="ECO:0007669"/>
    <property type="project" value="InterPro"/>
</dbReference>
<accession>A0A099ICA7</accession>
<dbReference type="PANTHER" id="PTHR47504">
    <property type="entry name" value="RIGHT ORIGIN-BINDING PROTEIN"/>
    <property type="match status" value="1"/>
</dbReference>
<name>A0A099ICA7_CLOIN</name>
<dbReference type="Pfam" id="PF06445">
    <property type="entry name" value="GyrI-like"/>
    <property type="match status" value="1"/>
</dbReference>
<organism evidence="5 6">
    <name type="scientific">Clostridium innocuum</name>
    <dbReference type="NCBI Taxonomy" id="1522"/>
    <lineage>
        <taxon>Bacteria</taxon>
        <taxon>Bacillati</taxon>
        <taxon>Bacillota</taxon>
        <taxon>Clostridia</taxon>
        <taxon>Eubacteriales</taxon>
        <taxon>Clostridiaceae</taxon>
        <taxon>Clostridium</taxon>
    </lineage>
</organism>
<dbReference type="InterPro" id="IPR018060">
    <property type="entry name" value="HTH_AraC"/>
</dbReference>
<dbReference type="SUPFAM" id="SSF46689">
    <property type="entry name" value="Homeodomain-like"/>
    <property type="match status" value="1"/>
</dbReference>
<dbReference type="AlphaFoldDB" id="A0A099ICA7"/>
<dbReference type="GO" id="GO:0043565">
    <property type="term" value="F:sequence-specific DNA binding"/>
    <property type="evidence" value="ECO:0007669"/>
    <property type="project" value="InterPro"/>
</dbReference>
<dbReference type="SMART" id="SM00871">
    <property type="entry name" value="AraC_E_bind"/>
    <property type="match status" value="1"/>
</dbReference>